<dbReference type="EMBL" id="LCNO01000008">
    <property type="protein sequence ID" value="KKU57897.1"/>
    <property type="molecule type" value="Genomic_DNA"/>
</dbReference>
<dbReference type="Pfam" id="PF00044">
    <property type="entry name" value="Gp_dh_N"/>
    <property type="match status" value="1"/>
</dbReference>
<evidence type="ECO:0000256" key="4">
    <source>
        <dbReference type="PIRSR" id="PIRSR000149-2"/>
    </source>
</evidence>
<dbReference type="InterPro" id="IPR020829">
    <property type="entry name" value="GlycerAld_3-P_DH_cat"/>
</dbReference>
<feature type="binding site" evidence="4">
    <location>
        <begin position="212"/>
        <end position="213"/>
    </location>
    <ligand>
        <name>D-glyceraldehyde 3-phosphate</name>
        <dbReference type="ChEBI" id="CHEBI:59776"/>
    </ligand>
</feature>
<keyword evidence="5" id="KW-0547">Nucleotide-binding</keyword>
<evidence type="ECO:0000256" key="6">
    <source>
        <dbReference type="PIRSR" id="PIRSR000149-4"/>
    </source>
</evidence>
<evidence type="ECO:0000256" key="1">
    <source>
        <dbReference type="ARBA" id="ARBA00007406"/>
    </source>
</evidence>
<evidence type="ECO:0000313" key="10">
    <source>
        <dbReference type="EMBL" id="KKU57897.1"/>
    </source>
</evidence>
<dbReference type="CDD" id="cd05214">
    <property type="entry name" value="GAPDH_I_N"/>
    <property type="match status" value="1"/>
</dbReference>
<dbReference type="GO" id="GO:0006006">
    <property type="term" value="P:glucose metabolic process"/>
    <property type="evidence" value="ECO:0007669"/>
    <property type="project" value="InterPro"/>
</dbReference>
<dbReference type="GO" id="GO:0051287">
    <property type="term" value="F:NAD binding"/>
    <property type="evidence" value="ECO:0007669"/>
    <property type="project" value="InterPro"/>
</dbReference>
<name>A0A0G1RLB6_9BACT</name>
<feature type="binding site" evidence="4">
    <location>
        <begin position="152"/>
        <end position="154"/>
    </location>
    <ligand>
        <name>D-glyceraldehyde 3-phosphate</name>
        <dbReference type="ChEBI" id="CHEBI:59776"/>
    </ligand>
</feature>
<dbReference type="InterPro" id="IPR020831">
    <property type="entry name" value="GlycerAld/Erythrose_P_DH"/>
</dbReference>
<dbReference type="FunFam" id="3.40.50.720:FF:000001">
    <property type="entry name" value="Glyceraldehyde-3-phosphate dehydrogenase"/>
    <property type="match status" value="1"/>
</dbReference>
<feature type="active site" description="Nucleophile" evidence="3">
    <location>
        <position position="153"/>
    </location>
</feature>
<evidence type="ECO:0000313" key="11">
    <source>
        <dbReference type="Proteomes" id="UP000034307"/>
    </source>
</evidence>
<evidence type="ECO:0000256" key="3">
    <source>
        <dbReference type="PIRSR" id="PIRSR000149-1"/>
    </source>
</evidence>
<feature type="site" description="Activates thiol group during catalysis" evidence="6">
    <location>
        <position position="180"/>
    </location>
</feature>
<dbReference type="Pfam" id="PF02800">
    <property type="entry name" value="Gp_dh_C"/>
    <property type="match status" value="1"/>
</dbReference>
<dbReference type="STRING" id="1618358.UX80_C0008G0010"/>
<dbReference type="InterPro" id="IPR020830">
    <property type="entry name" value="GlycerAld_3-P_DH_AS"/>
</dbReference>
<feature type="binding site" evidence="5">
    <location>
        <begin position="13"/>
        <end position="14"/>
    </location>
    <ligand>
        <name>NAD(+)</name>
        <dbReference type="ChEBI" id="CHEBI:57540"/>
    </ligand>
</feature>
<evidence type="ECO:0000256" key="7">
    <source>
        <dbReference type="RuleBase" id="RU000397"/>
    </source>
</evidence>
<feature type="binding site" evidence="4">
    <location>
        <position position="235"/>
    </location>
    <ligand>
        <name>D-glyceraldehyde 3-phosphate</name>
        <dbReference type="ChEBI" id="CHEBI:59776"/>
    </ligand>
</feature>
<dbReference type="InterPro" id="IPR020828">
    <property type="entry name" value="GlycerAld_3-P_DH_NAD(P)-bd"/>
</dbReference>
<protein>
    <recommendedName>
        <fullName evidence="8">Glyceraldehyde-3-phosphate dehydrogenase</fullName>
        <ecNumber evidence="8">1.2.1.-</ecNumber>
    </recommendedName>
</protein>
<dbReference type="EC" id="1.2.1.-" evidence="8"/>
<dbReference type="Gene3D" id="3.40.50.720">
    <property type="entry name" value="NAD(P)-binding Rossmann-like Domain"/>
    <property type="match status" value="1"/>
</dbReference>
<organism evidence="10 11">
    <name type="scientific">Candidatus Amesbacteria bacterium GW2011_GWA2_47_11b</name>
    <dbReference type="NCBI Taxonomy" id="1618358"/>
    <lineage>
        <taxon>Bacteria</taxon>
        <taxon>Candidatus Amesiibacteriota</taxon>
    </lineage>
</organism>
<dbReference type="GO" id="GO:0016620">
    <property type="term" value="F:oxidoreductase activity, acting on the aldehyde or oxo group of donors, NAD or NADP as acceptor"/>
    <property type="evidence" value="ECO:0007669"/>
    <property type="project" value="InterPro"/>
</dbReference>
<evidence type="ECO:0000259" key="9">
    <source>
        <dbReference type="SMART" id="SM00846"/>
    </source>
</evidence>
<dbReference type="InterPro" id="IPR006424">
    <property type="entry name" value="Glyceraldehyde-3-P_DH_1"/>
</dbReference>
<dbReference type="PANTHER" id="PTHR43148">
    <property type="entry name" value="GLYCERALDEHYDE-3-PHOSPHATE DEHYDROGENASE 2"/>
    <property type="match status" value="1"/>
</dbReference>
<proteinExistence type="inferred from homology"/>
<keyword evidence="5" id="KW-0520">NAD</keyword>
<dbReference type="PIRSF" id="PIRSF000149">
    <property type="entry name" value="GAP_DH"/>
    <property type="match status" value="1"/>
</dbReference>
<dbReference type="GO" id="GO:0050661">
    <property type="term" value="F:NADP binding"/>
    <property type="evidence" value="ECO:0007669"/>
    <property type="project" value="InterPro"/>
</dbReference>
<dbReference type="PATRIC" id="fig|1618358.3.peg.483"/>
<reference evidence="10 11" key="1">
    <citation type="journal article" date="2015" name="Nature">
        <title>rRNA introns, odd ribosomes, and small enigmatic genomes across a large radiation of phyla.</title>
        <authorList>
            <person name="Brown C.T."/>
            <person name="Hug L.A."/>
            <person name="Thomas B.C."/>
            <person name="Sharon I."/>
            <person name="Castelle C.J."/>
            <person name="Singh A."/>
            <person name="Wilkins M.J."/>
            <person name="Williams K.H."/>
            <person name="Banfield J.F."/>
        </authorList>
    </citation>
    <scope>NUCLEOTIDE SEQUENCE [LARGE SCALE GENOMIC DNA]</scope>
</reference>
<dbReference type="FunFam" id="3.30.360.10:FF:000002">
    <property type="entry name" value="Glyceraldehyde-3-phosphate dehydrogenase"/>
    <property type="match status" value="1"/>
</dbReference>
<dbReference type="SMART" id="SM00846">
    <property type="entry name" value="Gp_dh_N"/>
    <property type="match status" value="1"/>
</dbReference>
<dbReference type="NCBIfam" id="TIGR01534">
    <property type="entry name" value="GAPDH-I"/>
    <property type="match status" value="1"/>
</dbReference>
<comment type="similarity">
    <text evidence="1 7">Belongs to the glyceraldehyde-3-phosphate dehydrogenase family.</text>
</comment>
<dbReference type="AlphaFoldDB" id="A0A0G1RLB6"/>
<evidence type="ECO:0000256" key="5">
    <source>
        <dbReference type="PIRSR" id="PIRSR000149-3"/>
    </source>
</evidence>
<dbReference type="Proteomes" id="UP000034307">
    <property type="component" value="Unassembled WGS sequence"/>
</dbReference>
<dbReference type="SUPFAM" id="SSF51735">
    <property type="entry name" value="NAD(P)-binding Rossmann-fold domains"/>
    <property type="match status" value="1"/>
</dbReference>
<dbReference type="CDD" id="cd18126">
    <property type="entry name" value="GAPDH_I_C"/>
    <property type="match status" value="1"/>
</dbReference>
<feature type="binding site" evidence="5">
    <location>
        <position position="121"/>
    </location>
    <ligand>
        <name>NAD(+)</name>
        <dbReference type="ChEBI" id="CHEBI:57540"/>
    </ligand>
</feature>
<sequence length="336" mass="37068">MKRANLFINGYGRIGRILHRILLDDPELDLVAINSRSSAENLAYLLKYDSTYGKLPRDISFGEDYLKVDTKKIKVFVNKNPGEINFKELGVDIVAECTGKFRDRAACEKQLGSGARKVVISAPGKGEDACIVMGINHDKYAGDKQHIISNASCTTNCLAVVVKVLHEKFGIKCAHMTTIHAVTRSQNVVDGSSDKDLRKGRSLLDSFIPTSTGSDKAIGLIFPDLQGKISATAIRVPFSTVSMIDLVAQLKEKVTPELVNQAFEKASQDELKGILGISFEPLVSIDYKGETRSAVVDSLSTNVLDDNLVKVFAWYDNEWGYTTRFYDLIRLVARAL</sequence>
<feature type="binding site" evidence="5">
    <location>
        <position position="317"/>
    </location>
    <ligand>
        <name>NAD(+)</name>
        <dbReference type="ChEBI" id="CHEBI:57540"/>
    </ligand>
</feature>
<dbReference type="Gene3D" id="3.30.360.10">
    <property type="entry name" value="Dihydrodipicolinate Reductase, domain 2"/>
    <property type="match status" value="1"/>
</dbReference>
<keyword evidence="2 8" id="KW-0560">Oxidoreductase</keyword>
<feature type="domain" description="Glyceraldehyde 3-phosphate dehydrogenase NAD(P) binding" evidence="9">
    <location>
        <begin position="4"/>
        <end position="153"/>
    </location>
</feature>
<dbReference type="SUPFAM" id="SSF55347">
    <property type="entry name" value="Glyceraldehyde-3-phosphate dehydrogenase-like, C-terminal domain"/>
    <property type="match status" value="1"/>
</dbReference>
<dbReference type="InterPro" id="IPR036291">
    <property type="entry name" value="NAD(P)-bd_dom_sf"/>
</dbReference>
<feature type="binding site" evidence="4">
    <location>
        <position position="183"/>
    </location>
    <ligand>
        <name>D-glyceraldehyde 3-phosphate</name>
        <dbReference type="ChEBI" id="CHEBI:59776"/>
    </ligand>
</feature>
<evidence type="ECO:0000256" key="8">
    <source>
        <dbReference type="RuleBase" id="RU361160"/>
    </source>
</evidence>
<accession>A0A0G1RLB6</accession>
<comment type="caution">
    <text evidence="10">The sequence shown here is derived from an EMBL/GenBank/DDBJ whole genome shotgun (WGS) entry which is preliminary data.</text>
</comment>
<dbReference type="PRINTS" id="PR00078">
    <property type="entry name" value="G3PDHDRGNASE"/>
</dbReference>
<gene>
    <name evidence="10" type="ORF">UX80_C0008G0010</name>
</gene>
<evidence type="ECO:0000256" key="2">
    <source>
        <dbReference type="ARBA" id="ARBA00023002"/>
    </source>
</evidence>
<dbReference type="PROSITE" id="PS00071">
    <property type="entry name" value="GAPDH"/>
    <property type="match status" value="1"/>
</dbReference>